<dbReference type="EMBL" id="QMQV01000015">
    <property type="protein sequence ID" value="RLE50008.1"/>
    <property type="molecule type" value="Genomic_DNA"/>
</dbReference>
<sequence length="311" mass="33897">MHIEGISLRDRKGITPAVAVALLLVVTVAITSAIVYSVTRSTPAAQEKPPQATFYCEIKSGTGGYIMLKQVSGDSINTEDIKLVFATPDGKYHEVTACSNNTFYSAWGYPVNGTGTAGTVNVYITINNNTDWVPSGSYTVYLINASDGSVYKSQTISSSSWFNQTVTDPNGKTLVNVAQVQFTDVDTTTDYWVYVESSQANANVTSSGKFITSTDDKWNAYFYIYEYTSPWHMVPGQMPNDYPEHHFGKYTLTSGEVAKACELWGSANGVDDVCAILGTSWNNLEAGDTVKVKIVHTPTSTVIWQSDVVVK</sequence>
<keyword evidence="1" id="KW-0812">Transmembrane</keyword>
<evidence type="ECO:0000313" key="3">
    <source>
        <dbReference type="EMBL" id="RLE50008.1"/>
    </source>
</evidence>
<reference evidence="3 4" key="1">
    <citation type="submission" date="2018-06" db="EMBL/GenBank/DDBJ databases">
        <title>Extensive metabolic versatility and redundancy in microbially diverse, dynamic hydrothermal sediments.</title>
        <authorList>
            <person name="Dombrowski N."/>
            <person name="Teske A."/>
            <person name="Baker B.J."/>
        </authorList>
    </citation>
    <scope>NUCLEOTIDE SEQUENCE [LARGE SCALE GENOMIC DNA]</scope>
    <source>
        <strain evidence="3">B66_G16</strain>
    </source>
</reference>
<feature type="domain" description="Archaeal Type IV pilin N-terminal" evidence="2">
    <location>
        <begin position="13"/>
        <end position="86"/>
    </location>
</feature>
<dbReference type="Proteomes" id="UP000278475">
    <property type="component" value="Unassembled WGS sequence"/>
</dbReference>
<evidence type="ECO:0000256" key="1">
    <source>
        <dbReference type="SAM" id="Phobius"/>
    </source>
</evidence>
<evidence type="ECO:0000313" key="4">
    <source>
        <dbReference type="Proteomes" id="UP000278475"/>
    </source>
</evidence>
<dbReference type="Pfam" id="PF07790">
    <property type="entry name" value="Pilin_N"/>
    <property type="match status" value="1"/>
</dbReference>
<organism evidence="3 4">
    <name type="scientific">Thermoproteota archaeon</name>
    <dbReference type="NCBI Taxonomy" id="2056631"/>
    <lineage>
        <taxon>Archaea</taxon>
        <taxon>Thermoproteota</taxon>
    </lineage>
</organism>
<proteinExistence type="predicted"/>
<evidence type="ECO:0000259" key="2">
    <source>
        <dbReference type="Pfam" id="PF07790"/>
    </source>
</evidence>
<dbReference type="AlphaFoldDB" id="A0A497ETR6"/>
<comment type="caution">
    <text evidence="3">The sequence shown here is derived from an EMBL/GenBank/DDBJ whole genome shotgun (WGS) entry which is preliminary data.</text>
</comment>
<dbReference type="InterPro" id="IPR012859">
    <property type="entry name" value="Pilin_N_archaeal"/>
</dbReference>
<name>A0A497ETR6_9CREN</name>
<protein>
    <recommendedName>
        <fullName evidence="2">Archaeal Type IV pilin N-terminal domain-containing protein</fullName>
    </recommendedName>
</protein>
<gene>
    <name evidence="3" type="ORF">DRJ31_02760</name>
</gene>
<keyword evidence="1" id="KW-1133">Transmembrane helix</keyword>
<keyword evidence="1" id="KW-0472">Membrane</keyword>
<feature type="transmembrane region" description="Helical" evidence="1">
    <location>
        <begin position="17"/>
        <end position="38"/>
    </location>
</feature>
<accession>A0A497ETR6</accession>